<evidence type="ECO:0000256" key="10">
    <source>
        <dbReference type="SAM" id="Phobius"/>
    </source>
</evidence>
<dbReference type="InterPro" id="IPR045033">
    <property type="entry name" value="PILS1/3/4/5/7"/>
</dbReference>
<evidence type="ECO:0000256" key="8">
    <source>
        <dbReference type="ARBA" id="ARBA00025100"/>
    </source>
</evidence>
<feature type="transmembrane region" description="Helical" evidence="10">
    <location>
        <begin position="46"/>
        <end position="64"/>
    </location>
</feature>
<organism evidence="11 12">
    <name type="scientific">Forsythia ovata</name>
    <dbReference type="NCBI Taxonomy" id="205694"/>
    <lineage>
        <taxon>Eukaryota</taxon>
        <taxon>Viridiplantae</taxon>
        <taxon>Streptophyta</taxon>
        <taxon>Embryophyta</taxon>
        <taxon>Tracheophyta</taxon>
        <taxon>Spermatophyta</taxon>
        <taxon>Magnoliopsida</taxon>
        <taxon>eudicotyledons</taxon>
        <taxon>Gunneridae</taxon>
        <taxon>Pentapetalae</taxon>
        <taxon>asterids</taxon>
        <taxon>lamiids</taxon>
        <taxon>Lamiales</taxon>
        <taxon>Oleaceae</taxon>
        <taxon>Forsythieae</taxon>
        <taxon>Forsythia</taxon>
    </lineage>
</organism>
<keyword evidence="3 10" id="KW-0812">Transmembrane</keyword>
<feature type="transmembrane region" description="Helical" evidence="10">
    <location>
        <begin position="307"/>
        <end position="329"/>
    </location>
</feature>
<keyword evidence="4" id="KW-0256">Endoplasmic reticulum</keyword>
<evidence type="ECO:0000256" key="5">
    <source>
        <dbReference type="ARBA" id="ARBA00022989"/>
    </source>
</evidence>
<comment type="caution">
    <text evidence="11">The sequence shown here is derived from an EMBL/GenBank/DDBJ whole genome shotgun (WGS) entry which is preliminary data.</text>
</comment>
<dbReference type="PANTHER" id="PTHR31651:SF3">
    <property type="entry name" value="PROTEIN PIN-LIKES 7"/>
    <property type="match status" value="1"/>
</dbReference>
<keyword evidence="12" id="KW-1185">Reference proteome</keyword>
<feature type="transmembrane region" description="Helical" evidence="10">
    <location>
        <begin position="70"/>
        <end position="94"/>
    </location>
</feature>
<name>A0ABD1UAL4_9LAMI</name>
<feature type="transmembrane region" description="Helical" evidence="10">
    <location>
        <begin position="12"/>
        <end position="34"/>
    </location>
</feature>
<keyword evidence="2" id="KW-0813">Transport</keyword>
<dbReference type="Proteomes" id="UP001604277">
    <property type="component" value="Unassembled WGS sequence"/>
</dbReference>
<accession>A0ABD1UAL4</accession>
<dbReference type="GO" id="GO:0009734">
    <property type="term" value="P:auxin-activated signaling pathway"/>
    <property type="evidence" value="ECO:0007669"/>
    <property type="project" value="UniProtKB-KW"/>
</dbReference>
<evidence type="ECO:0000256" key="9">
    <source>
        <dbReference type="ARBA" id="ARBA00025752"/>
    </source>
</evidence>
<comment type="subcellular location">
    <subcellularLocation>
        <location evidence="1">Endoplasmic reticulum membrane</location>
        <topology evidence="1">Multi-pass membrane protein</topology>
    </subcellularLocation>
</comment>
<proteinExistence type="inferred from homology"/>
<dbReference type="AlphaFoldDB" id="A0ABD1UAL4"/>
<reference evidence="12" key="1">
    <citation type="submission" date="2024-07" db="EMBL/GenBank/DDBJ databases">
        <title>Two chromosome-level genome assemblies of Korean endemic species Abeliophyllum distichum and Forsythia ovata (Oleaceae).</title>
        <authorList>
            <person name="Jang H."/>
        </authorList>
    </citation>
    <scope>NUCLEOTIDE SEQUENCE [LARGE SCALE GENOMIC DNA]</scope>
</reference>
<comment type="similarity">
    <text evidence="9">Belongs to the auxin efflux carrier (TC 2.A.69.2) family.</text>
</comment>
<evidence type="ECO:0000256" key="4">
    <source>
        <dbReference type="ARBA" id="ARBA00022824"/>
    </source>
</evidence>
<feature type="transmembrane region" description="Helical" evidence="10">
    <location>
        <begin position="147"/>
        <end position="168"/>
    </location>
</feature>
<evidence type="ECO:0000256" key="7">
    <source>
        <dbReference type="ARBA" id="ARBA00023294"/>
    </source>
</evidence>
<feature type="transmembrane region" description="Helical" evidence="10">
    <location>
        <begin position="374"/>
        <end position="398"/>
    </location>
</feature>
<feature type="transmembrane region" description="Helical" evidence="10">
    <location>
        <begin position="341"/>
        <end position="362"/>
    </location>
</feature>
<evidence type="ECO:0000256" key="3">
    <source>
        <dbReference type="ARBA" id="ARBA00022692"/>
    </source>
</evidence>
<dbReference type="PANTHER" id="PTHR31651">
    <property type="match status" value="1"/>
</dbReference>
<evidence type="ECO:0000313" key="11">
    <source>
        <dbReference type="EMBL" id="KAL2522032.1"/>
    </source>
</evidence>
<evidence type="ECO:0000256" key="6">
    <source>
        <dbReference type="ARBA" id="ARBA00023136"/>
    </source>
</evidence>
<dbReference type="GO" id="GO:0005789">
    <property type="term" value="C:endoplasmic reticulum membrane"/>
    <property type="evidence" value="ECO:0007669"/>
    <property type="project" value="UniProtKB-SubCell"/>
</dbReference>
<evidence type="ECO:0000256" key="2">
    <source>
        <dbReference type="ARBA" id="ARBA00022448"/>
    </source>
</evidence>
<feature type="transmembrane region" description="Helical" evidence="10">
    <location>
        <begin position="106"/>
        <end position="127"/>
    </location>
</feature>
<evidence type="ECO:0000256" key="1">
    <source>
        <dbReference type="ARBA" id="ARBA00004477"/>
    </source>
</evidence>
<gene>
    <name evidence="11" type="ORF">Fot_25955</name>
</gene>
<keyword evidence="6 10" id="KW-0472">Membrane</keyword>
<sequence>MGFWTLFEVASMPIMQVLILSSLGAFMASDYLKLLPADARKSLNKIVFIVFTPSLMFANLAQTVTLQDIISWWFMIVNVGITFLIGGILGWIAVKLLKPKPHIGGLIISMCASGNLGNIMLIIVPAICKEDGNPFGDKTTCSTVGLSYVSFSMALGGFYIWTYTYHLIRTSAAKYKEMLAVEESSKEPNKDLEANQKTHLLNGTTEDVTKTLPIEAKKEAQIWKQILGILHKILEELLAPPTIGAILGFIFGAVTWLKNLIIGDNAPLRVIEESIKLLGDGTIPCITLILGGNLTQGIRKARLKPTIIIAVICVRYILLPIAGIGVVKAASHLGFIPSDPLYHFVLMVQFTVPPAMNIGTMTQLFDVAQEECSVLFLWTYLVAALALTVWSTVFMWILS</sequence>
<dbReference type="EMBL" id="JBFOLJ010000007">
    <property type="protein sequence ID" value="KAL2522032.1"/>
    <property type="molecule type" value="Genomic_DNA"/>
</dbReference>
<dbReference type="InterPro" id="IPR004776">
    <property type="entry name" value="Mem_transp_PIN-like"/>
</dbReference>
<dbReference type="Pfam" id="PF03547">
    <property type="entry name" value="Mem_trans"/>
    <property type="match status" value="1"/>
</dbReference>
<comment type="function">
    <text evidence="8">Involved in cellular auxin homeostasis by regulating auxin metabolism. Regulates intracellular auxin accumulation at the endoplasmic reticulum and thus auxin availability for nuclear auxin signaling.</text>
</comment>
<keyword evidence="5 10" id="KW-1133">Transmembrane helix</keyword>
<evidence type="ECO:0000313" key="12">
    <source>
        <dbReference type="Proteomes" id="UP001604277"/>
    </source>
</evidence>
<protein>
    <submittedName>
        <fullName evidence="11">Auxin efflux carrier family protein</fullName>
    </submittedName>
</protein>
<keyword evidence="7" id="KW-0927">Auxin signaling pathway</keyword>